<evidence type="ECO:0000256" key="7">
    <source>
        <dbReference type="ARBA" id="ARBA00023004"/>
    </source>
</evidence>
<keyword evidence="7" id="KW-0408">Iron</keyword>
<comment type="similarity">
    <text evidence="3">Belongs to the cytochrome P450 family.</text>
</comment>
<dbReference type="InterPro" id="IPR002401">
    <property type="entry name" value="Cyt_P450_E_grp-I"/>
</dbReference>
<dbReference type="GO" id="GO:0016020">
    <property type="term" value="C:membrane"/>
    <property type="evidence" value="ECO:0007669"/>
    <property type="project" value="UniProtKB-SubCell"/>
</dbReference>
<keyword evidence="8" id="KW-0503">Monooxygenase</keyword>
<evidence type="ECO:0000313" key="11">
    <source>
        <dbReference type="Proteomes" id="UP000250321"/>
    </source>
</evidence>
<protein>
    <submittedName>
        <fullName evidence="10">Cytochrome P450 CYP736A12-like</fullName>
    </submittedName>
</protein>
<comment type="caution">
    <text evidence="10">The sequence shown here is derived from an EMBL/GenBank/DDBJ whole genome shotgun (WGS) entry which is preliminary data.</text>
</comment>
<keyword evidence="11" id="KW-1185">Reference proteome</keyword>
<keyword evidence="9" id="KW-0472">Membrane</keyword>
<evidence type="ECO:0000313" key="10">
    <source>
        <dbReference type="EMBL" id="PQM36371.1"/>
    </source>
</evidence>
<dbReference type="GO" id="GO:0004497">
    <property type="term" value="F:monooxygenase activity"/>
    <property type="evidence" value="ECO:0007669"/>
    <property type="project" value="UniProtKB-KW"/>
</dbReference>
<proteinExistence type="inferred from homology"/>
<evidence type="ECO:0000256" key="9">
    <source>
        <dbReference type="ARBA" id="ARBA00023136"/>
    </source>
</evidence>
<evidence type="ECO:0000256" key="8">
    <source>
        <dbReference type="ARBA" id="ARBA00023033"/>
    </source>
</evidence>
<keyword evidence="4" id="KW-0349">Heme</keyword>
<evidence type="ECO:0000256" key="4">
    <source>
        <dbReference type="ARBA" id="ARBA00022617"/>
    </source>
</evidence>
<comment type="subcellular location">
    <subcellularLocation>
        <location evidence="2">Membrane</location>
    </subcellularLocation>
</comment>
<dbReference type="PANTHER" id="PTHR47943:SF2">
    <property type="entry name" value="CYTOCHROME P450"/>
    <property type="match status" value="1"/>
</dbReference>
<dbReference type="EMBL" id="PJQY01003555">
    <property type="protein sequence ID" value="PQM36371.1"/>
    <property type="molecule type" value="Genomic_DNA"/>
</dbReference>
<dbReference type="PRINTS" id="PR00463">
    <property type="entry name" value="EP450I"/>
</dbReference>
<dbReference type="AlphaFoldDB" id="A0A314UGA2"/>
<evidence type="ECO:0000256" key="1">
    <source>
        <dbReference type="ARBA" id="ARBA00001971"/>
    </source>
</evidence>
<dbReference type="SUPFAM" id="SSF48264">
    <property type="entry name" value="Cytochrome P450"/>
    <property type="match status" value="1"/>
</dbReference>
<name>A0A314UGA2_PRUYE</name>
<dbReference type="Pfam" id="PF00067">
    <property type="entry name" value="p450"/>
    <property type="match status" value="1"/>
</dbReference>
<dbReference type="OrthoDB" id="2789670at2759"/>
<gene>
    <name evidence="10" type="ORF">Pyn_27057</name>
</gene>
<evidence type="ECO:0000256" key="5">
    <source>
        <dbReference type="ARBA" id="ARBA00022723"/>
    </source>
</evidence>
<evidence type="ECO:0000256" key="2">
    <source>
        <dbReference type="ARBA" id="ARBA00004370"/>
    </source>
</evidence>
<dbReference type="GO" id="GO:0020037">
    <property type="term" value="F:heme binding"/>
    <property type="evidence" value="ECO:0007669"/>
    <property type="project" value="InterPro"/>
</dbReference>
<dbReference type="GO" id="GO:0005506">
    <property type="term" value="F:iron ion binding"/>
    <property type="evidence" value="ECO:0007669"/>
    <property type="project" value="InterPro"/>
</dbReference>
<keyword evidence="5" id="KW-0479">Metal-binding</keyword>
<accession>A0A314UGA2</accession>
<dbReference type="GO" id="GO:0016705">
    <property type="term" value="F:oxidoreductase activity, acting on paired donors, with incorporation or reduction of molecular oxygen"/>
    <property type="evidence" value="ECO:0007669"/>
    <property type="project" value="InterPro"/>
</dbReference>
<comment type="cofactor">
    <cofactor evidence="1">
        <name>heme</name>
        <dbReference type="ChEBI" id="CHEBI:30413"/>
    </cofactor>
</comment>
<sequence length="230" mass="25827">MDWVGAILGLLALVYVLQAWLSKSKNKKRLPPGPRGFPLFGNLHMLGEFPHRDLHRLAQKHGDIMYLRLGLAPVVVASSPQAAELFLKTHDLVFASRPPLQAAEHISYGQRNLSFGAYGSYWRTMRKMCTLELLSSNKINSFKPMRKEELALLTKFIQEAARDHVTVDLSGKVASLTADMSCLMVFGKKYMDKEFDERGFKAVIQEGMHLAATPNFGDFIPLLLHLTSRG</sequence>
<evidence type="ECO:0000256" key="6">
    <source>
        <dbReference type="ARBA" id="ARBA00023002"/>
    </source>
</evidence>
<keyword evidence="6" id="KW-0560">Oxidoreductase</keyword>
<reference evidence="10 11" key="1">
    <citation type="submission" date="2018-02" db="EMBL/GenBank/DDBJ databases">
        <title>Draft genome of wild Prunus yedoensis var. nudiflora.</title>
        <authorList>
            <person name="Baek S."/>
            <person name="Kim J.-H."/>
            <person name="Choi K."/>
            <person name="Kim G.-B."/>
            <person name="Cho A."/>
            <person name="Jang H."/>
            <person name="Shin C.-H."/>
            <person name="Yu H.-J."/>
            <person name="Mun J.-H."/>
        </authorList>
    </citation>
    <scope>NUCLEOTIDE SEQUENCE [LARGE SCALE GENOMIC DNA]</scope>
    <source>
        <strain evidence="11">cv. Jeju island</strain>
        <tissue evidence="10">Leaf</tissue>
    </source>
</reference>
<organism evidence="10 11">
    <name type="scientific">Prunus yedoensis var. nudiflora</name>
    <dbReference type="NCBI Taxonomy" id="2094558"/>
    <lineage>
        <taxon>Eukaryota</taxon>
        <taxon>Viridiplantae</taxon>
        <taxon>Streptophyta</taxon>
        <taxon>Embryophyta</taxon>
        <taxon>Tracheophyta</taxon>
        <taxon>Spermatophyta</taxon>
        <taxon>Magnoliopsida</taxon>
        <taxon>eudicotyledons</taxon>
        <taxon>Gunneridae</taxon>
        <taxon>Pentapetalae</taxon>
        <taxon>rosids</taxon>
        <taxon>fabids</taxon>
        <taxon>Rosales</taxon>
        <taxon>Rosaceae</taxon>
        <taxon>Amygdaloideae</taxon>
        <taxon>Amygdaleae</taxon>
        <taxon>Prunus</taxon>
    </lineage>
</organism>
<dbReference type="InterPro" id="IPR036396">
    <property type="entry name" value="Cyt_P450_sf"/>
</dbReference>
<dbReference type="STRING" id="2094558.A0A314UGA2"/>
<dbReference type="Gene3D" id="1.10.630.10">
    <property type="entry name" value="Cytochrome P450"/>
    <property type="match status" value="1"/>
</dbReference>
<evidence type="ECO:0000256" key="3">
    <source>
        <dbReference type="ARBA" id="ARBA00010617"/>
    </source>
</evidence>
<dbReference type="PANTHER" id="PTHR47943">
    <property type="entry name" value="CYTOCHROME P450 93A3-LIKE"/>
    <property type="match status" value="1"/>
</dbReference>
<dbReference type="Proteomes" id="UP000250321">
    <property type="component" value="Unassembled WGS sequence"/>
</dbReference>
<dbReference type="InterPro" id="IPR001128">
    <property type="entry name" value="Cyt_P450"/>
</dbReference>